<evidence type="ECO:0000313" key="2">
    <source>
        <dbReference type="EMBL" id="WWC66612.1"/>
    </source>
</evidence>
<dbReference type="KEGG" id="kpin:30169181"/>
<evidence type="ECO:0000313" key="1">
    <source>
        <dbReference type="EMBL" id="OCF53507.1"/>
    </source>
</evidence>
<reference evidence="2" key="4">
    <citation type="submission" date="2024-02" db="EMBL/GenBank/DDBJ databases">
        <title>Comparative genomics of Cryptococcus and Kwoniella reveals pathogenesis evolution and contrasting modes of karyotype evolution via chromosome fusion or intercentromeric recombination.</title>
        <authorList>
            <person name="Coelho M.A."/>
            <person name="David-Palma M."/>
            <person name="Shea T."/>
            <person name="Bowers K."/>
            <person name="McGinley-Smith S."/>
            <person name="Mohammad A.W."/>
            <person name="Gnirke A."/>
            <person name="Yurkov A.M."/>
            <person name="Nowrousian M."/>
            <person name="Sun S."/>
            <person name="Cuomo C.A."/>
            <person name="Heitman J."/>
        </authorList>
    </citation>
    <scope>NUCLEOTIDE SEQUENCE</scope>
    <source>
        <strain evidence="2">CBS 10737</strain>
    </source>
</reference>
<name>A0A1B9IDF5_9TREE</name>
<organism evidence="1">
    <name type="scientific">Kwoniella pini CBS 10737</name>
    <dbReference type="NCBI Taxonomy" id="1296096"/>
    <lineage>
        <taxon>Eukaryota</taxon>
        <taxon>Fungi</taxon>
        <taxon>Dikarya</taxon>
        <taxon>Basidiomycota</taxon>
        <taxon>Agaricomycotina</taxon>
        <taxon>Tremellomycetes</taxon>
        <taxon>Tremellales</taxon>
        <taxon>Cryptococcaceae</taxon>
        <taxon>Kwoniella</taxon>
    </lineage>
</organism>
<keyword evidence="3" id="KW-1185">Reference proteome</keyword>
<dbReference type="Proteomes" id="UP000094020">
    <property type="component" value="Chromosome 1"/>
</dbReference>
<dbReference type="AlphaFoldDB" id="A0A1B9IDF5"/>
<protein>
    <submittedName>
        <fullName evidence="1">Uncharacterized protein</fullName>
    </submittedName>
</protein>
<reference evidence="1" key="1">
    <citation type="submission" date="2013-07" db="EMBL/GenBank/DDBJ databases">
        <title>The Genome Sequence of Cryptococcus pinus CBS10737.</title>
        <authorList>
            <consortium name="The Broad Institute Genome Sequencing Platform"/>
            <person name="Cuomo C."/>
            <person name="Litvintseva A."/>
            <person name="Chen Y."/>
            <person name="Heitman J."/>
            <person name="Sun S."/>
            <person name="Springer D."/>
            <person name="Dromer F."/>
            <person name="Young S.K."/>
            <person name="Zeng Q."/>
            <person name="Gargeya S."/>
            <person name="Fitzgerald M."/>
            <person name="Abouelleil A."/>
            <person name="Alvarado L."/>
            <person name="Berlin A.M."/>
            <person name="Chapman S.B."/>
            <person name="Dewar J."/>
            <person name="Goldberg J."/>
            <person name="Griggs A."/>
            <person name="Gujja S."/>
            <person name="Hansen M."/>
            <person name="Howarth C."/>
            <person name="Imamovic A."/>
            <person name="Larimer J."/>
            <person name="McCowan C."/>
            <person name="Murphy C."/>
            <person name="Pearson M."/>
            <person name="Priest M."/>
            <person name="Roberts A."/>
            <person name="Saif S."/>
            <person name="Shea T."/>
            <person name="Sykes S."/>
            <person name="Wortman J."/>
            <person name="Nusbaum C."/>
            <person name="Birren B."/>
        </authorList>
    </citation>
    <scope>NUCLEOTIDE SEQUENCE [LARGE SCALE GENOMIC DNA]</scope>
    <source>
        <strain evidence="1">CBS 10737</strain>
    </source>
</reference>
<dbReference type="GeneID" id="30169181"/>
<dbReference type="RefSeq" id="XP_019014726.1">
    <property type="nucleotide sequence ID" value="XM_019152588.1"/>
</dbReference>
<gene>
    <name evidence="1" type="ORF">I206_00812</name>
    <name evidence="2" type="ORF">I206_100515</name>
</gene>
<dbReference type="EMBL" id="KI894007">
    <property type="protein sequence ID" value="OCF53507.1"/>
    <property type="molecule type" value="Genomic_DNA"/>
</dbReference>
<accession>A0A1B9IDF5</accession>
<evidence type="ECO:0000313" key="3">
    <source>
        <dbReference type="Proteomes" id="UP000094020"/>
    </source>
</evidence>
<dbReference type="EMBL" id="CP144519">
    <property type="protein sequence ID" value="WWC66612.1"/>
    <property type="molecule type" value="Genomic_DNA"/>
</dbReference>
<reference evidence="2" key="2">
    <citation type="submission" date="2013-07" db="EMBL/GenBank/DDBJ databases">
        <authorList>
            <consortium name="The Broad Institute Genome Sequencing Platform"/>
            <person name="Cuomo C."/>
            <person name="Litvintseva A."/>
            <person name="Chen Y."/>
            <person name="Heitman J."/>
            <person name="Sun S."/>
            <person name="Springer D."/>
            <person name="Dromer F."/>
            <person name="Young S.K."/>
            <person name="Zeng Q."/>
            <person name="Gargeya S."/>
            <person name="Fitzgerald M."/>
            <person name="Abouelleil A."/>
            <person name="Alvarado L."/>
            <person name="Berlin A.M."/>
            <person name="Chapman S.B."/>
            <person name="Dewar J."/>
            <person name="Goldberg J."/>
            <person name="Griggs A."/>
            <person name="Gujja S."/>
            <person name="Hansen M."/>
            <person name="Howarth C."/>
            <person name="Imamovic A."/>
            <person name="Larimer J."/>
            <person name="McCowan C."/>
            <person name="Murphy C."/>
            <person name="Pearson M."/>
            <person name="Priest M."/>
            <person name="Roberts A."/>
            <person name="Saif S."/>
            <person name="Shea T."/>
            <person name="Sykes S."/>
            <person name="Wortman J."/>
            <person name="Nusbaum C."/>
            <person name="Birren B."/>
        </authorList>
    </citation>
    <scope>NUCLEOTIDE SEQUENCE</scope>
    <source>
        <strain evidence="2">CBS 10737</strain>
    </source>
</reference>
<proteinExistence type="predicted"/>
<reference evidence="1" key="3">
    <citation type="submission" date="2016-07" db="EMBL/GenBank/DDBJ databases">
        <title>Evolution of pathogenesis and genome organization in the Tremellales.</title>
        <authorList>
            <person name="Cuomo C."/>
            <person name="Litvintseva A."/>
            <person name="Heitman J."/>
            <person name="Chen Y."/>
            <person name="Sun S."/>
            <person name="Springer D."/>
            <person name="Dromer F."/>
            <person name="Young S."/>
            <person name="Zeng Q."/>
            <person name="Chapman S."/>
            <person name="Gujja S."/>
            <person name="Saif S."/>
            <person name="Birren B."/>
        </authorList>
    </citation>
    <scope>NUCLEOTIDE SEQUENCE</scope>
    <source>
        <strain evidence="1">CBS 10737</strain>
    </source>
</reference>
<sequence length="196" mass="22447">MVFANLNGLYCARKKLPKSLKDSSISSGYGEYKGNFNLRKDNLTKSTNSFKGNIIKRNDFLNKNKENTSNDQCYNNRSRYKEITQKVINGEFNWNNELKNSYCMTLNLKQQSSPSRKLNEKEEGRVMPLESEIFGSVNPTKNNFINISSVIDSENTTPQKPETNNSNLKKINESAKDLIKDKEFKELLCTTSEICS</sequence>